<sequence>MDWNHGRRSFLGSLTAAPFVTTPAAGQQSAVDDAVRQAIERSRSYLRDAATDGDFAHWDTTVGYGEYGDLRYTAYYALLLERVGAREAIRDRCIGHLLDRRSADGGWGDAVTNFSALLLFELIDDADHAAVIEDIQDEIDRLGHSLLPSDDRDDAGVRVSERFRVRLCYALLSDRYAYDELFPADRPVEIGRLLSLTPAFDGTAISARENMSRPIHIGPLSAYFLLGAAARDDPLGEDEQVLADAFENVLRSRRLPNGAWNTSPTTIFGALALAERGFDLSDDEVRLPVDWLADNRVTEAGRVEIWRLPVWDTGLVIEALLESGLSPSDPLLRDAARWLYRARTPQVDVNPVDAELDRSPAPFRRHHGDGWGYMPHAFSDWDDTGLAISALSAFAGPALDEQTAFLLDVQNRDGSWSAYTTDYEPFDDAAAETIRSRVGDGLYRVFFGYVPSPDVTGGALAALGKRGHTVRDSEAVRDAVDYLTDATADNDLWLGVWAQGFTYGTARVLGGLRRVGVDPSREYVQAAAQSLIEQQNDDGGWGEATRYDPARSTPGNVPYQSADSTPTQTGWALQALLYAGISPDNPAIQDGIDYLLRMQDSTGAWTPDRVMYNFGGPGYSTDATTQAAALAALGSYASARAASTDD</sequence>
<gene>
    <name evidence="5" type="ORF">SAMN06269185_2347</name>
</gene>
<evidence type="ECO:0000256" key="3">
    <source>
        <dbReference type="SAM" id="MobiDB-lite"/>
    </source>
</evidence>
<dbReference type="GO" id="GO:0016104">
    <property type="term" value="P:triterpenoid biosynthetic process"/>
    <property type="evidence" value="ECO:0007669"/>
    <property type="project" value="InterPro"/>
</dbReference>
<proteinExistence type="inferred from homology"/>
<feature type="region of interest" description="Disordered" evidence="3">
    <location>
        <begin position="537"/>
        <end position="564"/>
    </location>
</feature>
<dbReference type="AlphaFoldDB" id="A0A285P562"/>
<name>A0A285P562_NATPI</name>
<dbReference type="GO" id="GO:0005811">
    <property type="term" value="C:lipid droplet"/>
    <property type="evidence" value="ECO:0007669"/>
    <property type="project" value="InterPro"/>
</dbReference>
<dbReference type="RefSeq" id="WP_097009269.1">
    <property type="nucleotide sequence ID" value="NZ_OBEJ01000003.1"/>
</dbReference>
<dbReference type="GO" id="GO:0016866">
    <property type="term" value="F:intramolecular transferase activity"/>
    <property type="evidence" value="ECO:0007669"/>
    <property type="project" value="InterPro"/>
</dbReference>
<evidence type="ECO:0000313" key="6">
    <source>
        <dbReference type="Proteomes" id="UP000219453"/>
    </source>
</evidence>
<dbReference type="SMR" id="A0A285P562"/>
<keyword evidence="2" id="KW-0677">Repeat</keyword>
<keyword evidence="6" id="KW-1185">Reference proteome</keyword>
<dbReference type="EMBL" id="OBEJ01000003">
    <property type="protein sequence ID" value="SNZ15011.1"/>
    <property type="molecule type" value="Genomic_DNA"/>
</dbReference>
<evidence type="ECO:0000256" key="2">
    <source>
        <dbReference type="ARBA" id="ARBA00022737"/>
    </source>
</evidence>
<feature type="domain" description="Squalene cyclase C-terminal" evidence="4">
    <location>
        <begin position="309"/>
        <end position="609"/>
    </location>
</feature>
<dbReference type="PANTHER" id="PTHR11764">
    <property type="entry name" value="TERPENE CYCLASE/MUTASE FAMILY MEMBER"/>
    <property type="match status" value="1"/>
</dbReference>
<accession>A0A285P562</accession>
<dbReference type="OrthoDB" id="86043at2157"/>
<dbReference type="Pfam" id="PF13243">
    <property type="entry name" value="SQHop_cyclase_C"/>
    <property type="match status" value="1"/>
</dbReference>
<feature type="compositionally biased region" description="Polar residues" evidence="3">
    <location>
        <begin position="553"/>
        <end position="564"/>
    </location>
</feature>
<dbReference type="InterPro" id="IPR018333">
    <property type="entry name" value="Squalene_cyclase"/>
</dbReference>
<dbReference type="InterPro" id="IPR008930">
    <property type="entry name" value="Terpenoid_cyclase/PrenylTrfase"/>
</dbReference>
<evidence type="ECO:0000256" key="1">
    <source>
        <dbReference type="ARBA" id="ARBA00009755"/>
    </source>
</evidence>
<dbReference type="SUPFAM" id="SSF48239">
    <property type="entry name" value="Terpenoid cyclases/Protein prenyltransferases"/>
    <property type="match status" value="2"/>
</dbReference>
<organism evidence="5 6">
    <name type="scientific">Natronoarchaeum philippinense</name>
    <dbReference type="NCBI Taxonomy" id="558529"/>
    <lineage>
        <taxon>Archaea</taxon>
        <taxon>Methanobacteriati</taxon>
        <taxon>Methanobacteriota</taxon>
        <taxon>Stenosarchaea group</taxon>
        <taxon>Halobacteria</taxon>
        <taxon>Halobacteriales</taxon>
        <taxon>Natronoarchaeaceae</taxon>
    </lineage>
</organism>
<dbReference type="PANTHER" id="PTHR11764:SF20">
    <property type="entry name" value="LANOSTEROL SYNTHASE"/>
    <property type="match status" value="1"/>
</dbReference>
<dbReference type="Proteomes" id="UP000219453">
    <property type="component" value="Unassembled WGS sequence"/>
</dbReference>
<evidence type="ECO:0000313" key="5">
    <source>
        <dbReference type="EMBL" id="SNZ15011.1"/>
    </source>
</evidence>
<reference evidence="5 6" key="1">
    <citation type="submission" date="2017-09" db="EMBL/GenBank/DDBJ databases">
        <authorList>
            <person name="Ehlers B."/>
            <person name="Leendertz F.H."/>
        </authorList>
    </citation>
    <scope>NUCLEOTIDE SEQUENCE [LARGE SCALE GENOMIC DNA]</scope>
    <source>
        <strain evidence="5 6">DSM 27208</strain>
    </source>
</reference>
<dbReference type="InterPro" id="IPR032696">
    <property type="entry name" value="SQ_cyclase_C"/>
</dbReference>
<evidence type="ECO:0000259" key="4">
    <source>
        <dbReference type="Pfam" id="PF13243"/>
    </source>
</evidence>
<comment type="similarity">
    <text evidence="1">Belongs to the terpene cyclase/mutase family.</text>
</comment>
<dbReference type="Gene3D" id="1.50.10.20">
    <property type="match status" value="1"/>
</dbReference>
<protein>
    <submittedName>
        <fullName evidence="5">Squalene-hopene cyclase C-terminal domain-containing protein</fullName>
    </submittedName>
</protein>